<evidence type="ECO:0000256" key="1">
    <source>
        <dbReference type="SAM" id="MobiDB-lite"/>
    </source>
</evidence>
<evidence type="ECO:0000313" key="4">
    <source>
        <dbReference type="EMBL" id="RYR04936.1"/>
    </source>
</evidence>
<organism evidence="4 5">
    <name type="scientific">Arachis hypogaea</name>
    <name type="common">Peanut</name>
    <dbReference type="NCBI Taxonomy" id="3818"/>
    <lineage>
        <taxon>Eukaryota</taxon>
        <taxon>Viridiplantae</taxon>
        <taxon>Streptophyta</taxon>
        <taxon>Embryophyta</taxon>
        <taxon>Tracheophyta</taxon>
        <taxon>Spermatophyta</taxon>
        <taxon>Magnoliopsida</taxon>
        <taxon>eudicotyledons</taxon>
        <taxon>Gunneridae</taxon>
        <taxon>Pentapetalae</taxon>
        <taxon>rosids</taxon>
        <taxon>fabids</taxon>
        <taxon>Fabales</taxon>
        <taxon>Fabaceae</taxon>
        <taxon>Papilionoideae</taxon>
        <taxon>50 kb inversion clade</taxon>
        <taxon>dalbergioids sensu lato</taxon>
        <taxon>Dalbergieae</taxon>
        <taxon>Pterocarpus clade</taxon>
        <taxon>Arachis</taxon>
    </lineage>
</organism>
<protein>
    <recommendedName>
        <fullName evidence="3">C2H2-type domain-containing protein</fullName>
    </recommendedName>
</protein>
<evidence type="ECO:0000256" key="2">
    <source>
        <dbReference type="SAM" id="SignalP"/>
    </source>
</evidence>
<dbReference type="InterPro" id="IPR039258">
    <property type="entry name" value="ZNF511"/>
</dbReference>
<dbReference type="SMART" id="SM00355">
    <property type="entry name" value="ZnF_C2H2"/>
    <property type="match status" value="3"/>
</dbReference>
<keyword evidence="5" id="KW-1185">Reference proteome</keyword>
<dbReference type="Proteomes" id="UP000289738">
    <property type="component" value="Chromosome B06"/>
</dbReference>
<accession>A0A444YSN5</accession>
<dbReference type="PANTHER" id="PTHR21354:SF0">
    <property type="entry name" value="ZINC FINGER PROTEIN 511"/>
    <property type="match status" value="1"/>
</dbReference>
<name>A0A444YSN5_ARAHY</name>
<feature type="region of interest" description="Disordered" evidence="1">
    <location>
        <begin position="247"/>
        <end position="319"/>
    </location>
</feature>
<dbReference type="PROSITE" id="PS00028">
    <property type="entry name" value="ZINC_FINGER_C2H2_1"/>
    <property type="match status" value="2"/>
</dbReference>
<dbReference type="STRING" id="3818.A0A444YSN5"/>
<keyword evidence="2" id="KW-0732">Signal</keyword>
<gene>
    <name evidence="4" type="ORF">Ahy_B06g084750</name>
</gene>
<sequence>MAGFSLPLVLSSALAELPEFLVVAVLECRLRRDSSLFLSVSTASSPARRCLGASVASVQVGILNSPLRKGRKAAMAMEVDPNLELTSFSFWKPLRRRFNPDSPFFASGNLQRELLAKQVALELTEENEQLEDCIQDGREVFCPIVGCGTRLTSIEDFENHYNARHTASCSVCSRVYPTSRLLSIHLSEVHDSFFQAKLARGYDVYECLVEGCGLKFKTYSSRQQHLVDKHKFPTSFDFFKKSRPSKKQRLKSQRKQSVQKEDASETMEVENAAIDDLTSAVSRMSTSDSTPSSISFGRRNKGLTFAPRVVQQKTQQRDN</sequence>
<reference evidence="4 5" key="1">
    <citation type="submission" date="2019-01" db="EMBL/GenBank/DDBJ databases">
        <title>Sequencing of cultivated peanut Arachis hypogaea provides insights into genome evolution and oil improvement.</title>
        <authorList>
            <person name="Chen X."/>
        </authorList>
    </citation>
    <scope>NUCLEOTIDE SEQUENCE [LARGE SCALE GENOMIC DNA]</scope>
    <source>
        <strain evidence="5">cv. Fuhuasheng</strain>
        <tissue evidence="4">Leaves</tissue>
    </source>
</reference>
<dbReference type="AlphaFoldDB" id="A0A444YSN5"/>
<dbReference type="EMBL" id="SDMP01000016">
    <property type="protein sequence ID" value="RYR04936.1"/>
    <property type="molecule type" value="Genomic_DNA"/>
</dbReference>
<evidence type="ECO:0000259" key="3">
    <source>
        <dbReference type="PROSITE" id="PS00028"/>
    </source>
</evidence>
<feature type="signal peptide" evidence="2">
    <location>
        <begin position="1"/>
        <end position="15"/>
    </location>
</feature>
<feature type="chain" id="PRO_5019563123" description="C2H2-type domain-containing protein" evidence="2">
    <location>
        <begin position="16"/>
        <end position="319"/>
    </location>
</feature>
<dbReference type="PANTHER" id="PTHR21354">
    <property type="entry name" value="ZINC FINGER PROTEIN 511"/>
    <property type="match status" value="1"/>
</dbReference>
<feature type="domain" description="C2H2-type" evidence="3">
    <location>
        <begin position="207"/>
        <end position="230"/>
    </location>
</feature>
<proteinExistence type="predicted"/>
<comment type="caution">
    <text evidence="4">The sequence shown here is derived from an EMBL/GenBank/DDBJ whole genome shotgun (WGS) entry which is preliminary data.</text>
</comment>
<evidence type="ECO:0000313" key="5">
    <source>
        <dbReference type="Proteomes" id="UP000289738"/>
    </source>
</evidence>
<feature type="domain" description="C2H2-type" evidence="3">
    <location>
        <begin position="169"/>
        <end position="190"/>
    </location>
</feature>
<dbReference type="InterPro" id="IPR013087">
    <property type="entry name" value="Znf_C2H2_type"/>
</dbReference>
<feature type="compositionally biased region" description="Low complexity" evidence="1">
    <location>
        <begin position="282"/>
        <end position="295"/>
    </location>
</feature>